<reference evidence="1 2" key="1">
    <citation type="submission" date="2018-03" db="EMBL/GenBank/DDBJ databases">
        <title>Genomic Encyclopedia of Type Strains, Phase III (KMG-III): the genomes of soil and plant-associated and newly described type strains.</title>
        <authorList>
            <person name="Whitman W."/>
        </authorList>
    </citation>
    <scope>NUCLEOTIDE SEQUENCE [LARGE SCALE GENOMIC DNA]</scope>
    <source>
        <strain evidence="1 2">CGMCC 4.7125</strain>
    </source>
</reference>
<comment type="caution">
    <text evidence="1">The sequence shown here is derived from an EMBL/GenBank/DDBJ whole genome shotgun (WGS) entry which is preliminary data.</text>
</comment>
<evidence type="ECO:0000313" key="1">
    <source>
        <dbReference type="EMBL" id="PRX44941.1"/>
    </source>
</evidence>
<dbReference type="EMBL" id="PVNH01000010">
    <property type="protein sequence ID" value="PRX44941.1"/>
    <property type="molecule type" value="Genomic_DNA"/>
</dbReference>
<dbReference type="AlphaFoldDB" id="A0A2T0LNW3"/>
<evidence type="ECO:0000313" key="2">
    <source>
        <dbReference type="Proteomes" id="UP000238362"/>
    </source>
</evidence>
<organism evidence="1 2">
    <name type="scientific">Prauserella shujinwangii</name>
    <dbReference type="NCBI Taxonomy" id="1453103"/>
    <lineage>
        <taxon>Bacteria</taxon>
        <taxon>Bacillati</taxon>
        <taxon>Actinomycetota</taxon>
        <taxon>Actinomycetes</taxon>
        <taxon>Pseudonocardiales</taxon>
        <taxon>Pseudonocardiaceae</taxon>
        <taxon>Prauserella</taxon>
    </lineage>
</organism>
<sequence>MVPVELPATDELGPITIAEAARHTAILGSCAAASVAPDDRRRYYLATHCDITWLATTPPADDDGFIGYATGGFRDPRKAYARTTLTTTTGRPVARVDVDYAAFTEEAFSKVFAHLHRPDLTPDPQANNPYTTGLPLHRLKRDGDTMCAEVRAAPGDCTGHFDNYPALPVAVLGESMTRLTSHLLDNENRTQSLRWLPRGLTFDARRLVPAGETVRLRARSLGPSPVEHGFHVSAGSADDTVAEMTMWLSPTSH</sequence>
<protein>
    <submittedName>
        <fullName evidence="1">Uncharacterized protein</fullName>
    </submittedName>
</protein>
<name>A0A2T0LNW3_9PSEU</name>
<dbReference type="Proteomes" id="UP000238362">
    <property type="component" value="Unassembled WGS sequence"/>
</dbReference>
<proteinExistence type="predicted"/>
<gene>
    <name evidence="1" type="ORF">B0I33_11039</name>
</gene>
<accession>A0A2T0LNW3</accession>
<keyword evidence="2" id="KW-1185">Reference proteome</keyword>